<name>A0A0J7KNL7_LASNI</name>
<evidence type="ECO:0000313" key="3">
    <source>
        <dbReference type="EMBL" id="KMQ91963.1"/>
    </source>
</evidence>
<comment type="caution">
    <text evidence="3">The sequence shown here is derived from an EMBL/GenBank/DDBJ whole genome shotgun (WGS) entry which is preliminary data.</text>
</comment>
<dbReference type="InterPro" id="IPR013103">
    <property type="entry name" value="RVT_2"/>
</dbReference>
<feature type="domain" description="Reverse transcriptase Ty1/copia-type" evidence="2">
    <location>
        <begin position="149"/>
        <end position="262"/>
    </location>
</feature>
<evidence type="ECO:0000313" key="4">
    <source>
        <dbReference type="Proteomes" id="UP000036403"/>
    </source>
</evidence>
<accession>A0A0J7KNL7</accession>
<feature type="compositionally biased region" description="Acidic residues" evidence="1">
    <location>
        <begin position="38"/>
        <end position="57"/>
    </location>
</feature>
<proteinExistence type="predicted"/>
<evidence type="ECO:0000259" key="2">
    <source>
        <dbReference type="Pfam" id="PF07727"/>
    </source>
</evidence>
<dbReference type="AlphaFoldDB" id="A0A0J7KNL7"/>
<sequence length="277" mass="31712">MDDDDDDHDRQSTTTSATPLNSTITVGDSGDDYHSVESEEDSVIEENSDDDEDDDETSPPIEKVIESAPKSRNQPHQDQQPKTVSFDIEPRRSKQTTAGQPPERLGSTKLMSAVDAEPSSWKDVQHLPRCQRELWKKAAEKEIKLLHEYRVWDLVDPPPKREIITCRWVFKTKLDADGRPRTYKARLVARGFSQKFGEDYDETYAPVVRYNTVRVLLAVAAMKKMYVQQLDVQSTYLNGDLEEEIFMEQLPEFVQRGQENKAGATRALKVRALRRAL</sequence>
<dbReference type="STRING" id="67767.A0A0J7KNL7"/>
<feature type="region of interest" description="Disordered" evidence="1">
    <location>
        <begin position="1"/>
        <end position="108"/>
    </location>
</feature>
<keyword evidence="4" id="KW-1185">Reference proteome</keyword>
<dbReference type="PaxDb" id="67767-A0A0J7KNL7"/>
<dbReference type="EMBL" id="LBMM01004955">
    <property type="protein sequence ID" value="KMQ91963.1"/>
    <property type="molecule type" value="Genomic_DNA"/>
</dbReference>
<gene>
    <name evidence="3" type="ORF">RF55_8113</name>
</gene>
<organism evidence="3 4">
    <name type="scientific">Lasius niger</name>
    <name type="common">Black garden ant</name>
    <dbReference type="NCBI Taxonomy" id="67767"/>
    <lineage>
        <taxon>Eukaryota</taxon>
        <taxon>Metazoa</taxon>
        <taxon>Ecdysozoa</taxon>
        <taxon>Arthropoda</taxon>
        <taxon>Hexapoda</taxon>
        <taxon>Insecta</taxon>
        <taxon>Pterygota</taxon>
        <taxon>Neoptera</taxon>
        <taxon>Endopterygota</taxon>
        <taxon>Hymenoptera</taxon>
        <taxon>Apocrita</taxon>
        <taxon>Aculeata</taxon>
        <taxon>Formicoidea</taxon>
        <taxon>Formicidae</taxon>
        <taxon>Formicinae</taxon>
        <taxon>Lasius</taxon>
        <taxon>Lasius</taxon>
    </lineage>
</organism>
<evidence type="ECO:0000256" key="1">
    <source>
        <dbReference type="SAM" id="MobiDB-lite"/>
    </source>
</evidence>
<dbReference type="Pfam" id="PF07727">
    <property type="entry name" value="RVT_2"/>
    <property type="match status" value="1"/>
</dbReference>
<protein>
    <submittedName>
        <fullName evidence="3">Retrovirus-related pol polyprotein from transposon tnt 1-94</fullName>
    </submittedName>
</protein>
<dbReference type="OrthoDB" id="7696924at2759"/>
<feature type="compositionally biased region" description="Polar residues" evidence="1">
    <location>
        <begin position="70"/>
        <end position="83"/>
    </location>
</feature>
<dbReference type="Proteomes" id="UP000036403">
    <property type="component" value="Unassembled WGS sequence"/>
</dbReference>
<feature type="compositionally biased region" description="Polar residues" evidence="1">
    <location>
        <begin position="12"/>
        <end position="26"/>
    </location>
</feature>
<reference evidence="3 4" key="1">
    <citation type="submission" date="2015-04" db="EMBL/GenBank/DDBJ databases">
        <title>Lasius niger genome sequencing.</title>
        <authorList>
            <person name="Konorov E.A."/>
            <person name="Nikitin M.A."/>
            <person name="Kirill M.V."/>
            <person name="Chang P."/>
        </authorList>
    </citation>
    <scope>NUCLEOTIDE SEQUENCE [LARGE SCALE GENOMIC DNA]</scope>
    <source>
        <tissue evidence="3">Whole</tissue>
    </source>
</reference>